<dbReference type="EMBL" id="CAADFE010000067">
    <property type="protein sequence ID" value="VFJ74971.1"/>
    <property type="molecule type" value="Genomic_DNA"/>
</dbReference>
<gene>
    <name evidence="1" type="ORF">BECKFW1821C_GA0114237_106728</name>
</gene>
<reference evidence="1" key="1">
    <citation type="submission" date="2019-02" db="EMBL/GenBank/DDBJ databases">
        <authorList>
            <person name="Gruber-Vodicka R. H."/>
            <person name="Seah K. B. B."/>
        </authorList>
    </citation>
    <scope>NUCLEOTIDE SEQUENCE</scope>
    <source>
        <strain evidence="1">BECK_BZ131</strain>
    </source>
</reference>
<dbReference type="AlphaFoldDB" id="A0A450TYQ8"/>
<organism evidence="1">
    <name type="scientific">Candidatus Kentrum sp. FW</name>
    <dbReference type="NCBI Taxonomy" id="2126338"/>
    <lineage>
        <taxon>Bacteria</taxon>
        <taxon>Pseudomonadati</taxon>
        <taxon>Pseudomonadota</taxon>
        <taxon>Gammaproteobacteria</taxon>
        <taxon>Candidatus Kentrum</taxon>
    </lineage>
</organism>
<protein>
    <submittedName>
        <fullName evidence="1">Uncharacterized protein</fullName>
    </submittedName>
</protein>
<accession>A0A450TYQ8</accession>
<sequence length="224" mass="26385">MDIDYFLKNRTKFIRYFYEKATEPFISIITAIEQEEEPYVPPYSEDPEPSFLEEWLEANTGIDTVGYTALSMLSSSLQLFLKEWVHRLKTDHGMECQVNFKKKGWFNGYRKIFEEIGIPMNECPADLEIIEQVALVRNRVQHPDEITILNVRYSESDLEKYPRPFFAQKHEIQLAITDKDGAISWWLKPSVVTTKEKVFQAVSEVESLCVWLEEEYWKARNAKP</sequence>
<name>A0A450TYQ8_9GAMM</name>
<evidence type="ECO:0000313" key="1">
    <source>
        <dbReference type="EMBL" id="VFJ74971.1"/>
    </source>
</evidence>
<proteinExistence type="predicted"/>